<keyword evidence="2" id="KW-0012">Acyltransferase</keyword>
<dbReference type="Pfam" id="PF00583">
    <property type="entry name" value="Acetyltransf_1"/>
    <property type="match status" value="1"/>
</dbReference>
<dbReference type="GO" id="GO:0016746">
    <property type="term" value="F:acyltransferase activity"/>
    <property type="evidence" value="ECO:0007669"/>
    <property type="project" value="UniProtKB-KW"/>
</dbReference>
<reference evidence="2" key="1">
    <citation type="submission" date="2022-10" db="EMBL/GenBank/DDBJ databases">
        <title>Rhodococcus sp.75.</title>
        <authorList>
            <person name="Sun M."/>
        </authorList>
    </citation>
    <scope>NUCLEOTIDE SEQUENCE</scope>
    <source>
        <strain evidence="2">75</strain>
    </source>
</reference>
<evidence type="ECO:0000313" key="3">
    <source>
        <dbReference type="Proteomes" id="UP001164965"/>
    </source>
</evidence>
<dbReference type="SUPFAM" id="SSF55729">
    <property type="entry name" value="Acyl-CoA N-acyltransferases (Nat)"/>
    <property type="match status" value="1"/>
</dbReference>
<dbReference type="InterPro" id="IPR000182">
    <property type="entry name" value="GNAT_dom"/>
</dbReference>
<dbReference type="EC" id="2.3.1.-" evidence="2"/>
<keyword evidence="2" id="KW-0808">Transferase</keyword>
<proteinExistence type="predicted"/>
<dbReference type="EMBL" id="CP110615">
    <property type="protein sequence ID" value="UZJ23884.1"/>
    <property type="molecule type" value="Genomic_DNA"/>
</dbReference>
<dbReference type="InterPro" id="IPR016181">
    <property type="entry name" value="Acyl_CoA_acyltransferase"/>
</dbReference>
<dbReference type="Proteomes" id="UP001164965">
    <property type="component" value="Chromosome"/>
</dbReference>
<organism evidence="2 3">
    <name type="scientific">Rhodococcus antarcticus</name>
    <dbReference type="NCBI Taxonomy" id="2987751"/>
    <lineage>
        <taxon>Bacteria</taxon>
        <taxon>Bacillati</taxon>
        <taxon>Actinomycetota</taxon>
        <taxon>Actinomycetes</taxon>
        <taxon>Mycobacteriales</taxon>
        <taxon>Nocardiaceae</taxon>
        <taxon>Rhodococcus</taxon>
    </lineage>
</organism>
<dbReference type="PROSITE" id="PS51186">
    <property type="entry name" value="GNAT"/>
    <property type="match status" value="1"/>
</dbReference>
<dbReference type="RefSeq" id="WP_265381992.1">
    <property type="nucleotide sequence ID" value="NZ_CP110615.1"/>
</dbReference>
<feature type="domain" description="N-acetyltransferase" evidence="1">
    <location>
        <begin position="133"/>
        <end position="280"/>
    </location>
</feature>
<dbReference type="Gene3D" id="3.40.630.30">
    <property type="match status" value="1"/>
</dbReference>
<keyword evidence="3" id="KW-1185">Reference proteome</keyword>
<sequence length="280" mass="28722">MSDPLWDPDDPDLLTPEAARLLAEQVEDAQLAAGAVRYGKVGRVGCARVVVHPASPLPSGSFAVGLDGVRAPLGSTLLALEQTFAAAGKAEALVHASPTTVTEIQGLADEAGWFAVAERWTVVRVVPSDAPTPGVRPATGDDLVGIAELLADAVELPEDGTDALLTVLGHRLEDPCTALLVVVDAELDRVVGTALGYCGTGVGGPGVGVVEHVVVRPSRRRRGIGTALLTAVGQDLFDAGATLVAALVEEAGVEEALSEAGGFVAAYPVTTYARRLDELV</sequence>
<name>A0ABY6NXC7_9NOCA</name>
<evidence type="ECO:0000313" key="2">
    <source>
        <dbReference type="EMBL" id="UZJ23884.1"/>
    </source>
</evidence>
<evidence type="ECO:0000259" key="1">
    <source>
        <dbReference type="PROSITE" id="PS51186"/>
    </source>
</evidence>
<accession>A0ABY6NXC7</accession>
<protein>
    <submittedName>
        <fullName evidence="2">GNAT family N-acetyltransferase</fullName>
        <ecNumber evidence="2">2.3.1.-</ecNumber>
    </submittedName>
</protein>
<gene>
    <name evidence="2" type="ORF">RHODO2019_11860</name>
</gene>